<gene>
    <name evidence="2" type="ORF">RG47T_2205</name>
</gene>
<feature type="domain" description="VOC" evidence="1">
    <location>
        <begin position="5"/>
        <end position="123"/>
    </location>
</feature>
<dbReference type="InterPro" id="IPR004360">
    <property type="entry name" value="Glyas_Fos-R_dOase_dom"/>
</dbReference>
<dbReference type="CDD" id="cd06587">
    <property type="entry name" value="VOC"/>
    <property type="match status" value="1"/>
</dbReference>
<dbReference type="STRING" id="1302689.RG47T_2205"/>
<organism evidence="2 3">
    <name type="scientific">Mucilaginibacter polytrichastri</name>
    <dbReference type="NCBI Taxonomy" id="1302689"/>
    <lineage>
        <taxon>Bacteria</taxon>
        <taxon>Pseudomonadati</taxon>
        <taxon>Bacteroidota</taxon>
        <taxon>Sphingobacteriia</taxon>
        <taxon>Sphingobacteriales</taxon>
        <taxon>Sphingobacteriaceae</taxon>
        <taxon>Mucilaginibacter</taxon>
    </lineage>
</organism>
<accession>A0A1Q5ZYD0</accession>
<evidence type="ECO:0000259" key="1">
    <source>
        <dbReference type="PROSITE" id="PS51819"/>
    </source>
</evidence>
<dbReference type="InterPro" id="IPR029068">
    <property type="entry name" value="Glyas_Bleomycin-R_OHBP_Dase"/>
</dbReference>
<dbReference type="InterPro" id="IPR037523">
    <property type="entry name" value="VOC_core"/>
</dbReference>
<proteinExistence type="predicted"/>
<dbReference type="OrthoDB" id="9804907at2"/>
<name>A0A1Q5ZYD0_9SPHI</name>
<evidence type="ECO:0000313" key="3">
    <source>
        <dbReference type="Proteomes" id="UP000186720"/>
    </source>
</evidence>
<dbReference type="Pfam" id="PF00903">
    <property type="entry name" value="Glyoxalase"/>
    <property type="match status" value="1"/>
</dbReference>
<dbReference type="SUPFAM" id="SSF54593">
    <property type="entry name" value="Glyoxalase/Bleomycin resistance protein/Dihydroxybiphenyl dioxygenase"/>
    <property type="match status" value="1"/>
</dbReference>
<dbReference type="AlphaFoldDB" id="A0A1Q5ZYD0"/>
<sequence>MLNDKTIMAFLATADPAKARPFYENILGLPLKRTDPYAMVFDSNGIELRITTVKDLQPVPYSVMSWIVPAIHDTVAGLSAKSVVFEKYSFFEQDADGVWHSPDGTLVAWFKDPDGNLLSLTEFVAS</sequence>
<keyword evidence="3" id="KW-1185">Reference proteome</keyword>
<reference evidence="2 3" key="1">
    <citation type="submission" date="2016-11" db="EMBL/GenBank/DDBJ databases">
        <title>Whole Genome Sequencing of Mucilaginibacter polytrichastri RG4-7(T) isolated from the moss sample.</title>
        <authorList>
            <person name="Li Y."/>
        </authorList>
    </citation>
    <scope>NUCLEOTIDE SEQUENCE [LARGE SCALE GENOMIC DNA]</scope>
    <source>
        <strain evidence="2 3">RG4-7</strain>
    </source>
</reference>
<dbReference type="PROSITE" id="PS51819">
    <property type="entry name" value="VOC"/>
    <property type="match status" value="1"/>
</dbReference>
<dbReference type="Gene3D" id="3.10.180.10">
    <property type="entry name" value="2,3-Dihydroxybiphenyl 1,2-Dioxygenase, domain 1"/>
    <property type="match status" value="1"/>
</dbReference>
<dbReference type="EMBL" id="MPPL01000001">
    <property type="protein sequence ID" value="OKS86748.1"/>
    <property type="molecule type" value="Genomic_DNA"/>
</dbReference>
<dbReference type="Proteomes" id="UP000186720">
    <property type="component" value="Unassembled WGS sequence"/>
</dbReference>
<comment type="caution">
    <text evidence="2">The sequence shown here is derived from an EMBL/GenBank/DDBJ whole genome shotgun (WGS) entry which is preliminary data.</text>
</comment>
<protein>
    <recommendedName>
        <fullName evidence="1">VOC domain-containing protein</fullName>
    </recommendedName>
</protein>
<dbReference type="RefSeq" id="WP_074489444.1">
    <property type="nucleotide sequence ID" value="NZ_FPAM01000004.1"/>
</dbReference>
<evidence type="ECO:0000313" key="2">
    <source>
        <dbReference type="EMBL" id="OKS86748.1"/>
    </source>
</evidence>